<evidence type="ECO:0000313" key="4">
    <source>
        <dbReference type="EMBL" id="KKT38698.1"/>
    </source>
</evidence>
<protein>
    <submittedName>
        <fullName evidence="4">Transcriptional attenuator, LytR family</fullName>
    </submittedName>
</protein>
<sequence length="200" mass="21010">EKRDIVSELFETKETKVQYPNISIDRKPSKFGFILWAIILLAIVGLIGGGLLYFKQRSTTGGSVESVVGSPTPTVIPTETEAPLASPSGKTTSLTPTKSGSPSATPKKTGLAIQVLNGSGKSGVASTMKKFLEEKGYNVVGTGNAKNFDYEKTEIIIKAAKTSSLDKLKADLSGSYSVGSTSATLDPNTAYDAQVIIGTE</sequence>
<dbReference type="AlphaFoldDB" id="A0A0G1GWV8"/>
<evidence type="ECO:0000313" key="5">
    <source>
        <dbReference type="Proteomes" id="UP000034617"/>
    </source>
</evidence>
<dbReference type="InterPro" id="IPR027381">
    <property type="entry name" value="LytR/CpsA/Psr_C"/>
</dbReference>
<organism evidence="4 5">
    <name type="scientific">Candidatus Gottesmanbacteria bacterium GW2011_GWB1_44_11c</name>
    <dbReference type="NCBI Taxonomy" id="1618447"/>
    <lineage>
        <taxon>Bacteria</taxon>
        <taxon>Candidatus Gottesmaniibacteriota</taxon>
    </lineage>
</organism>
<reference evidence="4 5" key="1">
    <citation type="journal article" date="2015" name="Nature">
        <title>rRNA introns, odd ribosomes, and small enigmatic genomes across a large radiation of phyla.</title>
        <authorList>
            <person name="Brown C.T."/>
            <person name="Hug L.A."/>
            <person name="Thomas B.C."/>
            <person name="Sharon I."/>
            <person name="Castelle C.J."/>
            <person name="Singh A."/>
            <person name="Wilkins M.J."/>
            <person name="Williams K.H."/>
            <person name="Banfield J.F."/>
        </authorList>
    </citation>
    <scope>NUCLEOTIDE SEQUENCE [LARGE SCALE GENOMIC DNA]</scope>
</reference>
<accession>A0A0G1GWV8</accession>
<evidence type="ECO:0000259" key="3">
    <source>
        <dbReference type="Pfam" id="PF13399"/>
    </source>
</evidence>
<evidence type="ECO:0000256" key="2">
    <source>
        <dbReference type="SAM" id="Phobius"/>
    </source>
</evidence>
<feature type="compositionally biased region" description="Polar residues" evidence="1">
    <location>
        <begin position="88"/>
        <end position="106"/>
    </location>
</feature>
<feature type="compositionally biased region" description="Polar residues" evidence="1">
    <location>
        <begin position="62"/>
        <end position="77"/>
    </location>
</feature>
<proteinExistence type="predicted"/>
<keyword evidence="2" id="KW-0812">Transmembrane</keyword>
<dbReference type="Proteomes" id="UP000034617">
    <property type="component" value="Unassembled WGS sequence"/>
</dbReference>
<feature type="domain" description="LytR/CpsA/Psr regulator C-terminal" evidence="3">
    <location>
        <begin position="112"/>
        <end position="199"/>
    </location>
</feature>
<keyword evidence="2" id="KW-0472">Membrane</keyword>
<evidence type="ECO:0000256" key="1">
    <source>
        <dbReference type="SAM" id="MobiDB-lite"/>
    </source>
</evidence>
<gene>
    <name evidence="4" type="ORF">UW22_C0007G0001</name>
</gene>
<comment type="caution">
    <text evidence="4">The sequence shown here is derived from an EMBL/GenBank/DDBJ whole genome shotgun (WGS) entry which is preliminary data.</text>
</comment>
<dbReference type="Pfam" id="PF13399">
    <property type="entry name" value="LytR_C"/>
    <property type="match status" value="1"/>
</dbReference>
<keyword evidence="2" id="KW-1133">Transmembrane helix</keyword>
<feature type="non-terminal residue" evidence="4">
    <location>
        <position position="1"/>
    </location>
</feature>
<dbReference type="EMBL" id="LCHM01000007">
    <property type="protein sequence ID" value="KKT38698.1"/>
    <property type="molecule type" value="Genomic_DNA"/>
</dbReference>
<name>A0A0G1GWV8_9BACT</name>
<feature type="transmembrane region" description="Helical" evidence="2">
    <location>
        <begin position="33"/>
        <end position="54"/>
    </location>
</feature>
<dbReference type="Gene3D" id="3.30.70.2390">
    <property type="match status" value="1"/>
</dbReference>
<feature type="region of interest" description="Disordered" evidence="1">
    <location>
        <begin position="62"/>
        <end position="107"/>
    </location>
</feature>